<dbReference type="SUPFAM" id="SSF117281">
    <property type="entry name" value="Kelch motif"/>
    <property type="match status" value="2"/>
</dbReference>
<protein>
    <recommendedName>
        <fullName evidence="5">Kelch domain-containing protein 10</fullName>
    </recommendedName>
</protein>
<organism evidence="3 4">
    <name type="scientific">Brachionus calyciflorus</name>
    <dbReference type="NCBI Taxonomy" id="104777"/>
    <lineage>
        <taxon>Eukaryota</taxon>
        <taxon>Metazoa</taxon>
        <taxon>Spiralia</taxon>
        <taxon>Gnathifera</taxon>
        <taxon>Rotifera</taxon>
        <taxon>Eurotatoria</taxon>
        <taxon>Monogononta</taxon>
        <taxon>Pseudotrocha</taxon>
        <taxon>Ploima</taxon>
        <taxon>Brachionidae</taxon>
        <taxon>Brachionus</taxon>
    </lineage>
</organism>
<keyword evidence="2" id="KW-0677">Repeat</keyword>
<evidence type="ECO:0008006" key="5">
    <source>
        <dbReference type="Google" id="ProtNLM"/>
    </source>
</evidence>
<dbReference type="GO" id="GO:0032874">
    <property type="term" value="P:positive regulation of stress-activated MAPK cascade"/>
    <property type="evidence" value="ECO:0007669"/>
    <property type="project" value="TreeGrafter"/>
</dbReference>
<name>A0A813VMI0_9BILA</name>
<accession>A0A813VMI0</accession>
<dbReference type="PANTHER" id="PTHR46428">
    <property type="entry name" value="KELCH DOMAIN-CONTAINING PROTEIN 10"/>
    <property type="match status" value="1"/>
</dbReference>
<comment type="caution">
    <text evidence="3">The sequence shown here is derived from an EMBL/GenBank/DDBJ whole genome shotgun (WGS) entry which is preliminary data.</text>
</comment>
<dbReference type="AlphaFoldDB" id="A0A813VMI0"/>
<dbReference type="EMBL" id="CAJNOC010001148">
    <property type="protein sequence ID" value="CAF0839649.1"/>
    <property type="molecule type" value="Genomic_DNA"/>
</dbReference>
<dbReference type="OrthoDB" id="7676067at2759"/>
<sequence>MQIAAESDKGSLKMFEFVRMKCVKSSEVRLLKQEISAQASRYSEIHRDSSSENTRCPLQNLHYGVPKKRSGHRAVCNNENLWIWGGFCPVRELQGDDDDEEFEVNDSPLFPELWRFNFATRRWCLLETTGDIPDKYVASHSTILHGNSIVVFGGTGFPFGENLSNNLYICNLNTLVWKKYELKGQKPLPLYGSSLLSFGDYLYILFGTNAVQYCSNVYRVNIKTLESEKLFDSIELVENSNFRELENLNDIYPNDFLYGRYRQEVIHFENKLYTFGGGKIDGDAHSLDTLPAFNVEINKWEFVPTLPDINTNTYPEKRKFHSCIQIDEYVYVLGGMHCDVENNVFQAVENCLWRLDMSEMRWQMLNIQIPCLTYFHAACANQKGQVFIHGGVKSYHGTNTRINHLYTILLKLPKLSDICWNKLIVNYPKLLYMNKNFLFNLGIPTEFIKKIN</sequence>
<dbReference type="InterPro" id="IPR015915">
    <property type="entry name" value="Kelch-typ_b-propeller"/>
</dbReference>
<dbReference type="Gene3D" id="2.120.10.80">
    <property type="entry name" value="Kelch-type beta propeller"/>
    <property type="match status" value="2"/>
</dbReference>
<dbReference type="Pfam" id="PF24681">
    <property type="entry name" value="Kelch_KLHDC2_KLHL20_DRC7"/>
    <property type="match status" value="2"/>
</dbReference>
<gene>
    <name evidence="3" type="ORF">OXX778_LOCUS8385</name>
</gene>
<evidence type="ECO:0000256" key="1">
    <source>
        <dbReference type="ARBA" id="ARBA00022441"/>
    </source>
</evidence>
<proteinExistence type="predicted"/>
<evidence type="ECO:0000313" key="4">
    <source>
        <dbReference type="Proteomes" id="UP000663879"/>
    </source>
</evidence>
<dbReference type="InterPro" id="IPR052125">
    <property type="entry name" value="KLHDC10"/>
</dbReference>
<evidence type="ECO:0000256" key="2">
    <source>
        <dbReference type="ARBA" id="ARBA00022737"/>
    </source>
</evidence>
<reference evidence="3" key="1">
    <citation type="submission" date="2021-02" db="EMBL/GenBank/DDBJ databases">
        <authorList>
            <person name="Nowell W R."/>
        </authorList>
    </citation>
    <scope>NUCLEOTIDE SEQUENCE</scope>
    <source>
        <strain evidence="3">Ploen Becks lab</strain>
    </source>
</reference>
<dbReference type="PANTHER" id="PTHR46428:SF1">
    <property type="entry name" value="KELCH DOMAIN-CONTAINING PROTEIN 10"/>
    <property type="match status" value="1"/>
</dbReference>
<keyword evidence="1" id="KW-0880">Kelch repeat</keyword>
<keyword evidence="4" id="KW-1185">Reference proteome</keyword>
<evidence type="ECO:0000313" key="3">
    <source>
        <dbReference type="EMBL" id="CAF0839649.1"/>
    </source>
</evidence>
<dbReference type="Proteomes" id="UP000663879">
    <property type="component" value="Unassembled WGS sequence"/>
</dbReference>